<organism evidence="3 4">
    <name type="scientific">Alligator sinensis</name>
    <name type="common">Chinese alligator</name>
    <dbReference type="NCBI Taxonomy" id="38654"/>
    <lineage>
        <taxon>Eukaryota</taxon>
        <taxon>Metazoa</taxon>
        <taxon>Chordata</taxon>
        <taxon>Craniata</taxon>
        <taxon>Vertebrata</taxon>
        <taxon>Euteleostomi</taxon>
        <taxon>Archelosauria</taxon>
        <taxon>Archosauria</taxon>
        <taxon>Crocodylia</taxon>
        <taxon>Alligatoridae</taxon>
        <taxon>Alligatorinae</taxon>
        <taxon>Alligator</taxon>
    </lineage>
</organism>
<dbReference type="GeneID" id="112548572"/>
<evidence type="ECO:0000313" key="3">
    <source>
        <dbReference type="Proteomes" id="UP000189705"/>
    </source>
</evidence>
<dbReference type="KEGG" id="asn:112548572"/>
<evidence type="ECO:0000256" key="1">
    <source>
        <dbReference type="ARBA" id="ARBA00008702"/>
    </source>
</evidence>
<dbReference type="AlphaFoldDB" id="A0A3Q0FXP0"/>
<comment type="similarity">
    <text evidence="1">Belongs to the avian keratin family.</text>
</comment>
<name>A0A3Q0FXP0_ALLSI</name>
<proteinExistence type="inferred from homology"/>
<evidence type="ECO:0000313" key="4">
    <source>
        <dbReference type="RefSeq" id="XP_025050533.1"/>
    </source>
</evidence>
<dbReference type="Proteomes" id="UP000189705">
    <property type="component" value="Unplaced"/>
</dbReference>
<dbReference type="Pfam" id="PF02422">
    <property type="entry name" value="Keratin"/>
    <property type="match status" value="1"/>
</dbReference>
<dbReference type="InParanoid" id="A0A3Q0FXP0"/>
<protein>
    <submittedName>
        <fullName evidence="4">Scale keratin-like</fullName>
    </submittedName>
</protein>
<dbReference type="GO" id="GO:0005882">
    <property type="term" value="C:intermediate filament"/>
    <property type="evidence" value="ECO:0007669"/>
    <property type="project" value="UniProtKB-KW"/>
</dbReference>
<dbReference type="RefSeq" id="XP_025050533.1">
    <property type="nucleotide sequence ID" value="XM_025194748.1"/>
</dbReference>
<keyword evidence="2" id="KW-0416">Keratin</keyword>
<accession>A0A3Q0FXP0</accession>
<dbReference type="GO" id="GO:0005200">
    <property type="term" value="F:structural constituent of cytoskeleton"/>
    <property type="evidence" value="ECO:0007669"/>
    <property type="project" value="InterPro"/>
</dbReference>
<dbReference type="InterPro" id="IPR003461">
    <property type="entry name" value="Keratin"/>
</dbReference>
<dbReference type="PANTHER" id="PTHR31203">
    <property type="entry name" value="BETA-KERATIN-RELATED PROTEIN-RELATED"/>
    <property type="match status" value="1"/>
</dbReference>
<sequence length="189" mass="18832">MSCYDECYTPGAVARPRPIADSWNGLCVRQGPASRVVIQPPPAVVTIPGPILSNYPQDSVVGSAGVPAVGYSPRGYLGYGGSEGALVSGGSGGALVSGGSLGYGSDLGYGGSLGYGVGLGYGGNLGYSGGLCYGDGLGYGSYGGSYGSRSLSSYGGLCGSGYSGFGSGYCRPFSYRRYNRFLSGSCGPC</sequence>
<dbReference type="PANTHER" id="PTHR31203:SF1">
    <property type="entry name" value="BETA-KERATIN-RELATED PROTEIN-RELATED"/>
    <property type="match status" value="1"/>
</dbReference>
<dbReference type="STRING" id="38654.A0A3Q0FXP0"/>
<evidence type="ECO:0000256" key="2">
    <source>
        <dbReference type="ARBA" id="ARBA00022744"/>
    </source>
</evidence>
<gene>
    <name evidence="4" type="primary">LOC112548572</name>
</gene>
<keyword evidence="3" id="KW-1185">Reference proteome</keyword>
<reference evidence="4" key="1">
    <citation type="submission" date="2025-08" db="UniProtKB">
        <authorList>
            <consortium name="RefSeq"/>
        </authorList>
    </citation>
    <scope>IDENTIFICATION</scope>
</reference>